<evidence type="ECO:0000313" key="3">
    <source>
        <dbReference type="Proteomes" id="UP001529510"/>
    </source>
</evidence>
<sequence length="82" mass="9128">RIMSSKQATSPFASTPDGGEDGVNQERMSWEKEENTESLVAPQLPLHNLLHNKPPPEELQPISSSVPPESDWDSLMSAQQRM</sequence>
<feature type="compositionally biased region" description="Polar residues" evidence="1">
    <location>
        <begin position="1"/>
        <end position="13"/>
    </location>
</feature>
<gene>
    <name evidence="2" type="ORF">M9458_016232</name>
</gene>
<organism evidence="2 3">
    <name type="scientific">Cirrhinus mrigala</name>
    <name type="common">Mrigala</name>
    <dbReference type="NCBI Taxonomy" id="683832"/>
    <lineage>
        <taxon>Eukaryota</taxon>
        <taxon>Metazoa</taxon>
        <taxon>Chordata</taxon>
        <taxon>Craniata</taxon>
        <taxon>Vertebrata</taxon>
        <taxon>Euteleostomi</taxon>
        <taxon>Actinopterygii</taxon>
        <taxon>Neopterygii</taxon>
        <taxon>Teleostei</taxon>
        <taxon>Ostariophysi</taxon>
        <taxon>Cypriniformes</taxon>
        <taxon>Cyprinidae</taxon>
        <taxon>Labeoninae</taxon>
        <taxon>Labeonini</taxon>
        <taxon>Cirrhinus</taxon>
    </lineage>
</organism>
<proteinExistence type="predicted"/>
<comment type="caution">
    <text evidence="2">The sequence shown here is derived from an EMBL/GenBank/DDBJ whole genome shotgun (WGS) entry which is preliminary data.</text>
</comment>
<name>A0ABD0QSW4_CIRMR</name>
<accession>A0ABD0QSW4</accession>
<dbReference type="AlphaFoldDB" id="A0ABD0QSW4"/>
<evidence type="ECO:0000256" key="1">
    <source>
        <dbReference type="SAM" id="MobiDB-lite"/>
    </source>
</evidence>
<feature type="non-terminal residue" evidence="2">
    <location>
        <position position="82"/>
    </location>
</feature>
<reference evidence="2 3" key="1">
    <citation type="submission" date="2024-05" db="EMBL/GenBank/DDBJ databases">
        <title>Genome sequencing and assembly of Indian major carp, Cirrhinus mrigala (Hamilton, 1822).</title>
        <authorList>
            <person name="Mohindra V."/>
            <person name="Chowdhury L.M."/>
            <person name="Lal K."/>
            <person name="Jena J.K."/>
        </authorList>
    </citation>
    <scope>NUCLEOTIDE SEQUENCE [LARGE SCALE GENOMIC DNA]</scope>
    <source>
        <strain evidence="2">CM1030</strain>
        <tissue evidence="2">Blood</tissue>
    </source>
</reference>
<keyword evidence="3" id="KW-1185">Reference proteome</keyword>
<feature type="non-terminal residue" evidence="2">
    <location>
        <position position="1"/>
    </location>
</feature>
<dbReference type="Proteomes" id="UP001529510">
    <property type="component" value="Unassembled WGS sequence"/>
</dbReference>
<dbReference type="EMBL" id="JAMKFB020000007">
    <property type="protein sequence ID" value="KAL0189133.1"/>
    <property type="molecule type" value="Genomic_DNA"/>
</dbReference>
<protein>
    <submittedName>
        <fullName evidence="2">Uncharacterized protein</fullName>
    </submittedName>
</protein>
<evidence type="ECO:0000313" key="2">
    <source>
        <dbReference type="EMBL" id="KAL0189133.1"/>
    </source>
</evidence>
<feature type="region of interest" description="Disordered" evidence="1">
    <location>
        <begin position="1"/>
        <end position="82"/>
    </location>
</feature>